<dbReference type="Pfam" id="PF10049">
    <property type="entry name" value="DUF2283"/>
    <property type="match status" value="1"/>
</dbReference>
<comment type="caution">
    <text evidence="1">The sequence shown here is derived from an EMBL/GenBank/DDBJ whole genome shotgun (WGS) entry which is preliminary data.</text>
</comment>
<gene>
    <name evidence="1" type="ORF">LCGC14_3139550</name>
</gene>
<name>A0A0F8VXE5_9ZZZZ</name>
<proteinExistence type="predicted"/>
<dbReference type="PANTHER" id="PTHR37029:SF1">
    <property type="entry name" value="SSR1768 PROTEIN"/>
    <property type="match status" value="1"/>
</dbReference>
<dbReference type="PANTHER" id="PTHR37029">
    <property type="entry name" value="SSR1768 PROTEIN"/>
    <property type="match status" value="1"/>
</dbReference>
<accession>A0A0F8VXE5</accession>
<evidence type="ECO:0000313" key="1">
    <source>
        <dbReference type="EMBL" id="KKK48992.1"/>
    </source>
</evidence>
<dbReference type="InterPro" id="IPR019270">
    <property type="entry name" value="DUF2283"/>
</dbReference>
<evidence type="ECO:0008006" key="2">
    <source>
        <dbReference type="Google" id="ProtNLM"/>
    </source>
</evidence>
<protein>
    <recommendedName>
        <fullName evidence="2">DUF2283 domain-containing protein</fullName>
    </recommendedName>
</protein>
<dbReference type="EMBL" id="LAZR01068780">
    <property type="protein sequence ID" value="KKK48992.1"/>
    <property type="molecule type" value="Genomic_DNA"/>
</dbReference>
<dbReference type="AlphaFoldDB" id="A0A0F8VXE5"/>
<organism evidence="1">
    <name type="scientific">marine sediment metagenome</name>
    <dbReference type="NCBI Taxonomy" id="412755"/>
    <lineage>
        <taxon>unclassified sequences</taxon>
        <taxon>metagenomes</taxon>
        <taxon>ecological metagenomes</taxon>
    </lineage>
</organism>
<sequence>MKIKYFSDTDTLLINFTDSEIVETRDLNENVLIELDEDRRLVSMTIEHAKQQANIEDFSYQQVST</sequence>
<reference evidence="1" key="1">
    <citation type="journal article" date="2015" name="Nature">
        <title>Complex archaea that bridge the gap between prokaryotes and eukaryotes.</title>
        <authorList>
            <person name="Spang A."/>
            <person name="Saw J.H."/>
            <person name="Jorgensen S.L."/>
            <person name="Zaremba-Niedzwiedzka K."/>
            <person name="Martijn J."/>
            <person name="Lind A.E."/>
            <person name="van Eijk R."/>
            <person name="Schleper C."/>
            <person name="Guy L."/>
            <person name="Ettema T.J."/>
        </authorList>
    </citation>
    <scope>NUCLEOTIDE SEQUENCE</scope>
</reference>